<evidence type="ECO:0000256" key="1">
    <source>
        <dbReference type="SAM" id="SignalP"/>
    </source>
</evidence>
<dbReference type="EMBL" id="JAUHJQ010000001">
    <property type="protein sequence ID" value="MDN4171387.1"/>
    <property type="molecule type" value="Genomic_DNA"/>
</dbReference>
<keyword evidence="1" id="KW-0732">Signal</keyword>
<keyword evidence="3" id="KW-1185">Reference proteome</keyword>
<dbReference type="RefSeq" id="WP_300950315.1">
    <property type="nucleotide sequence ID" value="NZ_JAUHJQ010000001.1"/>
</dbReference>
<evidence type="ECO:0000313" key="3">
    <source>
        <dbReference type="Proteomes" id="UP001168620"/>
    </source>
</evidence>
<dbReference type="Proteomes" id="UP001168620">
    <property type="component" value="Unassembled WGS sequence"/>
</dbReference>
<dbReference type="SUPFAM" id="SSF63829">
    <property type="entry name" value="Calcium-dependent phosphotriesterase"/>
    <property type="match status" value="1"/>
</dbReference>
<feature type="chain" id="PRO_5046116217" description="WD40 repeat domain-containing protein" evidence="1">
    <location>
        <begin position="32"/>
        <end position="418"/>
    </location>
</feature>
<name>A0ABT8FB26_9ACTN</name>
<evidence type="ECO:0000313" key="2">
    <source>
        <dbReference type="EMBL" id="MDN4171387.1"/>
    </source>
</evidence>
<sequence>MKRPLAGVLTPLLALATAGGLLVAAPGPVSAAPGWTPPRVVADDMRTGFGFVEPRVAVNRHGDAVITWECDGLCVRVRHRDGGLGPLVRAGDADGGFHWTREPLVDDQGRVTVLWSSYAGGGPFQAQQLDADDRPGEPVVLDPAEADASLAAVNRAGDVLVAWTAGAEHRVRLLRPDGTLGPTGSLPDLPHRVLAAPDGSFVLVGRTGDRLWVRPVVDGVVGEPQAPTERPTGFHDAAFLADGSLAFLWWQRTPAGDDLVARRWRAEDGFGEPAVLAAEQDQLRDLRLHTLGDGRVVVTWARGQGLRAGVLPVAEDAAFTFRRISTKHLGVHAARNRLVLLRSSDRPHRVTVRTWDGTGEASARRHVLVDPRYRKELGLTELAAASAGGPVVLVNHREMALPHRGRDAFATMWVTVRR</sequence>
<reference evidence="2" key="1">
    <citation type="submission" date="2023-06" db="EMBL/GenBank/DDBJ databases">
        <title>Draft genome sequence of Nocardioides sp. SOB77.</title>
        <authorList>
            <person name="Zhang G."/>
        </authorList>
    </citation>
    <scope>NUCLEOTIDE SEQUENCE</scope>
    <source>
        <strain evidence="2">SOB77</strain>
    </source>
</reference>
<gene>
    <name evidence="2" type="ORF">QWY28_00360</name>
</gene>
<accession>A0ABT8FB26</accession>
<evidence type="ECO:0008006" key="4">
    <source>
        <dbReference type="Google" id="ProtNLM"/>
    </source>
</evidence>
<comment type="caution">
    <text evidence="2">The sequence shown here is derived from an EMBL/GenBank/DDBJ whole genome shotgun (WGS) entry which is preliminary data.</text>
</comment>
<feature type="signal peptide" evidence="1">
    <location>
        <begin position="1"/>
        <end position="31"/>
    </location>
</feature>
<proteinExistence type="predicted"/>
<protein>
    <recommendedName>
        <fullName evidence="4">WD40 repeat domain-containing protein</fullName>
    </recommendedName>
</protein>
<organism evidence="2 3">
    <name type="scientific">Nocardioides oceani</name>
    <dbReference type="NCBI Taxonomy" id="3058369"/>
    <lineage>
        <taxon>Bacteria</taxon>
        <taxon>Bacillati</taxon>
        <taxon>Actinomycetota</taxon>
        <taxon>Actinomycetes</taxon>
        <taxon>Propionibacteriales</taxon>
        <taxon>Nocardioidaceae</taxon>
        <taxon>Nocardioides</taxon>
    </lineage>
</organism>